<dbReference type="Pfam" id="PF01381">
    <property type="entry name" value="HTH_3"/>
    <property type="match status" value="1"/>
</dbReference>
<accession>A0A840Q6M1</accession>
<evidence type="ECO:0000313" key="3">
    <source>
        <dbReference type="Proteomes" id="UP000584374"/>
    </source>
</evidence>
<proteinExistence type="predicted"/>
<dbReference type="SMART" id="SM00530">
    <property type="entry name" value="HTH_XRE"/>
    <property type="match status" value="1"/>
</dbReference>
<evidence type="ECO:0000259" key="1">
    <source>
        <dbReference type="PROSITE" id="PS50943"/>
    </source>
</evidence>
<dbReference type="RefSeq" id="WP_184727311.1">
    <property type="nucleotide sequence ID" value="NZ_JACHIW010000001.1"/>
</dbReference>
<reference evidence="2 3" key="1">
    <citation type="submission" date="2020-08" db="EMBL/GenBank/DDBJ databases">
        <title>Sequencing the genomes of 1000 actinobacteria strains.</title>
        <authorList>
            <person name="Klenk H.-P."/>
        </authorList>
    </citation>
    <scope>NUCLEOTIDE SEQUENCE [LARGE SCALE GENOMIC DNA]</scope>
    <source>
        <strain evidence="2 3">DSM 45584</strain>
    </source>
</reference>
<name>A0A840Q6M1_9PSEU</name>
<dbReference type="Proteomes" id="UP000584374">
    <property type="component" value="Unassembled WGS sequence"/>
</dbReference>
<evidence type="ECO:0000313" key="2">
    <source>
        <dbReference type="EMBL" id="MBB5156116.1"/>
    </source>
</evidence>
<dbReference type="GO" id="GO:0003677">
    <property type="term" value="F:DNA binding"/>
    <property type="evidence" value="ECO:0007669"/>
    <property type="project" value="InterPro"/>
</dbReference>
<dbReference type="EMBL" id="JACHIW010000001">
    <property type="protein sequence ID" value="MBB5156116.1"/>
    <property type="molecule type" value="Genomic_DNA"/>
</dbReference>
<dbReference type="InterPro" id="IPR001387">
    <property type="entry name" value="Cro/C1-type_HTH"/>
</dbReference>
<sequence>MSGQSLGDRIRQLRGDLYTQRALADRAQISVEVVRNLEQGKRNTASVATLHKLARALDVTLAELLVPATIPEHDQDESVTALRHAVSLATTPKDKPLTIEEAKHAEIAAWRNYWDAKHDVIARTFPSVIRRLEAAHAVANERDRSSYAQSLAQVLWAASRSLTLLRYPEAAQLAIRRAIQVGSNIDDPYFVAGARRSLAWQLLVEGRYQESIDLSTSVAREIEPGASADAAQLSVYGSSLLQAGNAAARAGNAAQAHYFLSEANEISRHVQDGRCDYGTPFGPSFTAMQSTDIEINLGNFGKASEAASAMPNRGTALRLQSQCRHGIDRALISLKTGKPGEAVAVLSSVKSVAPFWFKHQRLPRSIVRDLLHTSAAKDDRLRSMATCLGVR</sequence>
<dbReference type="SUPFAM" id="SSF47413">
    <property type="entry name" value="lambda repressor-like DNA-binding domains"/>
    <property type="match status" value="1"/>
</dbReference>
<dbReference type="SUPFAM" id="SSF48452">
    <property type="entry name" value="TPR-like"/>
    <property type="match status" value="1"/>
</dbReference>
<organism evidence="2 3">
    <name type="scientific">Saccharopolyspora phatthalungensis</name>
    <dbReference type="NCBI Taxonomy" id="664693"/>
    <lineage>
        <taxon>Bacteria</taxon>
        <taxon>Bacillati</taxon>
        <taxon>Actinomycetota</taxon>
        <taxon>Actinomycetes</taxon>
        <taxon>Pseudonocardiales</taxon>
        <taxon>Pseudonocardiaceae</taxon>
        <taxon>Saccharopolyspora</taxon>
    </lineage>
</organism>
<dbReference type="InterPro" id="IPR010982">
    <property type="entry name" value="Lambda_DNA-bd_dom_sf"/>
</dbReference>
<gene>
    <name evidence="2" type="ORF">BJ970_003650</name>
</gene>
<dbReference type="AlphaFoldDB" id="A0A840Q6M1"/>
<dbReference type="PROSITE" id="PS50943">
    <property type="entry name" value="HTH_CROC1"/>
    <property type="match status" value="1"/>
</dbReference>
<keyword evidence="3" id="KW-1185">Reference proteome</keyword>
<protein>
    <submittedName>
        <fullName evidence="2">Transcriptional regulator with XRE-family HTH domain</fullName>
    </submittedName>
</protein>
<comment type="caution">
    <text evidence="2">The sequence shown here is derived from an EMBL/GenBank/DDBJ whole genome shotgun (WGS) entry which is preliminary data.</text>
</comment>
<dbReference type="CDD" id="cd00093">
    <property type="entry name" value="HTH_XRE"/>
    <property type="match status" value="1"/>
</dbReference>
<dbReference type="InterPro" id="IPR011990">
    <property type="entry name" value="TPR-like_helical_dom_sf"/>
</dbReference>
<dbReference type="Gene3D" id="1.10.260.40">
    <property type="entry name" value="lambda repressor-like DNA-binding domains"/>
    <property type="match status" value="1"/>
</dbReference>
<feature type="domain" description="HTH cro/C1-type" evidence="1">
    <location>
        <begin position="10"/>
        <end position="64"/>
    </location>
</feature>